<gene>
    <name evidence="2" type="ORF">FUG_LOCUS580163</name>
    <name evidence="1" type="ORF">MDCFG202_LOCUS495061</name>
</gene>
<protein>
    <submittedName>
        <fullName evidence="2">Uncharacterized protein</fullName>
    </submittedName>
</protein>
<reference evidence="2" key="1">
    <citation type="submission" date="2019-04" db="EMBL/GenBank/DDBJ databases">
        <authorList>
            <person name="Melise S."/>
            <person name="Noan J."/>
            <person name="Okalmin O."/>
        </authorList>
    </citation>
    <scope>NUCLEOTIDE SEQUENCE</scope>
    <source>
        <strain evidence="2">FN9</strain>
    </source>
</reference>
<dbReference type="Proteomes" id="UP000746612">
    <property type="component" value="Unassembled WGS sequence"/>
</dbReference>
<name>A0A4E9ER50_GIBZA</name>
<evidence type="ECO:0000313" key="2">
    <source>
        <dbReference type="EMBL" id="VIO64526.1"/>
    </source>
</evidence>
<dbReference type="EMBL" id="CAAKMV010000200">
    <property type="protein sequence ID" value="VIO64526.1"/>
    <property type="molecule type" value="Genomic_DNA"/>
</dbReference>
<evidence type="ECO:0000313" key="1">
    <source>
        <dbReference type="EMBL" id="CAG2003771.1"/>
    </source>
</evidence>
<reference evidence="1" key="2">
    <citation type="submission" date="2021-03" db="EMBL/GenBank/DDBJ databases">
        <authorList>
            <person name="Alouane T."/>
            <person name="Langin T."/>
            <person name="Bonhomme L."/>
        </authorList>
    </citation>
    <scope>NUCLEOTIDE SEQUENCE</scope>
    <source>
        <strain evidence="1">MDC_Fg202</strain>
    </source>
</reference>
<sequence length="66" mass="7490">MAKSSTRLVLRVVSAVAKPMVLDIGFNNEVLGKIRTIAFKLVPDHRIFSLIDAWYFQAVDVIYTHN</sequence>
<proteinExistence type="predicted"/>
<dbReference type="AlphaFoldDB" id="A0A4E9ER50"/>
<dbReference type="EMBL" id="CAJPIJ010000177">
    <property type="protein sequence ID" value="CAG2003771.1"/>
    <property type="molecule type" value="Genomic_DNA"/>
</dbReference>
<accession>A0A4E9ER50</accession>
<organism evidence="2">
    <name type="scientific">Gibberella zeae</name>
    <name type="common">Wheat head blight fungus</name>
    <name type="synonym">Fusarium graminearum</name>
    <dbReference type="NCBI Taxonomy" id="5518"/>
    <lineage>
        <taxon>Eukaryota</taxon>
        <taxon>Fungi</taxon>
        <taxon>Dikarya</taxon>
        <taxon>Ascomycota</taxon>
        <taxon>Pezizomycotina</taxon>
        <taxon>Sordariomycetes</taxon>
        <taxon>Hypocreomycetidae</taxon>
        <taxon>Hypocreales</taxon>
        <taxon>Nectriaceae</taxon>
        <taxon>Fusarium</taxon>
    </lineage>
</organism>